<dbReference type="AlphaFoldDB" id="A0A8H3B394"/>
<evidence type="ECO:0000313" key="3">
    <source>
        <dbReference type="Proteomes" id="UP000663826"/>
    </source>
</evidence>
<accession>A0A8H3B394</accession>
<dbReference type="Proteomes" id="UP000663826">
    <property type="component" value="Unassembled WGS sequence"/>
</dbReference>
<proteinExistence type="predicted"/>
<organism evidence="2 3">
    <name type="scientific">Rhizoctonia solani</name>
    <dbReference type="NCBI Taxonomy" id="456999"/>
    <lineage>
        <taxon>Eukaryota</taxon>
        <taxon>Fungi</taxon>
        <taxon>Dikarya</taxon>
        <taxon>Basidiomycota</taxon>
        <taxon>Agaricomycotina</taxon>
        <taxon>Agaricomycetes</taxon>
        <taxon>Cantharellales</taxon>
        <taxon>Ceratobasidiaceae</taxon>
        <taxon>Rhizoctonia</taxon>
    </lineage>
</organism>
<protein>
    <submittedName>
        <fullName evidence="2">Uncharacterized protein</fullName>
    </submittedName>
</protein>
<keyword evidence="1" id="KW-0175">Coiled coil</keyword>
<gene>
    <name evidence="2" type="ORF">RDB_LOCUS75243</name>
</gene>
<feature type="coiled-coil region" evidence="1">
    <location>
        <begin position="38"/>
        <end position="65"/>
    </location>
</feature>
<dbReference type="EMBL" id="CAJMWQ010001331">
    <property type="protein sequence ID" value="CAE6446745.1"/>
    <property type="molecule type" value="Genomic_DNA"/>
</dbReference>
<name>A0A8H3B394_9AGAM</name>
<comment type="caution">
    <text evidence="2">The sequence shown here is derived from an EMBL/GenBank/DDBJ whole genome shotgun (WGS) entry which is preliminary data.</text>
</comment>
<sequence>MLDKLVSRRFSSVLAPISTSFGPLKSIVSELIECVNIYETAAKDREDYKALQKELEQLFTELQGQVVDVTTPTAGGPMDPKIENLCK</sequence>
<evidence type="ECO:0000256" key="1">
    <source>
        <dbReference type="SAM" id="Coils"/>
    </source>
</evidence>
<reference evidence="2" key="1">
    <citation type="submission" date="2021-01" db="EMBL/GenBank/DDBJ databases">
        <authorList>
            <person name="Kaushik A."/>
        </authorList>
    </citation>
    <scope>NUCLEOTIDE SEQUENCE</scope>
    <source>
        <strain evidence="2">AG1-1B</strain>
    </source>
</reference>
<evidence type="ECO:0000313" key="2">
    <source>
        <dbReference type="EMBL" id="CAE6446745.1"/>
    </source>
</evidence>